<gene>
    <name evidence="2" type="ORF">Pfra01_002945100</name>
</gene>
<evidence type="ECO:0000313" key="2">
    <source>
        <dbReference type="EMBL" id="GMG15441.1"/>
    </source>
</evidence>
<dbReference type="InterPro" id="IPR043128">
    <property type="entry name" value="Rev_trsase/Diguanyl_cyclase"/>
</dbReference>
<sequence length="806" mass="90429">MADLFVAALQLEEYEGLQPAKVVIVTDNAPAHSEVERLAHEYLAADGIMNLNKFVVASWLQQLLLTRLKPVTSSCNFNEDILPGDKPNQLGGQGLPVHGSRDLAMEPQISPRVRVQDVVVAQRQTRTVEASLARSIQAESEQKVEKVAKKAEVVQQLTLEQLNRFQQQQEALAAKTTDAQLEEQQKALVQQYQLMQEAAETVGHQGRQIGDLKEEVFSPCGQRRWGRFARSAGQGGRERDGDETMAGGDASENRNEPTITMATGSNMPVPPVYRGSTKKDKKAFMDSYLIDKRRVTALNQGTHGREFVMPLSVCIEHRTLIRIGMYELGKPESEITEEDWKAYFIAARRLEVQGHARLAQAMRSLSMNTTLPDAESRVMKLVTDLNEILDAQDMDDFPLEEPIMAVEFLWVALKPPALKQTVITELKRTMHKSTKQSVKCFTCGDLTHGVFQCPLSSATEATELYDKNRKAPKPVSVVVLVPDQPKQYLPEDSVVQKTGPLAFRVNDVLTAWAKPDSGAEVSVVTPNLLQELRAKDQRWHCRALQQSESIKGIATAPMVIKQEVKLELRFDTINDGFTLKKLTCWDVSGGLPAGMGDILLSEGVMERLGYNSQALLGQARSISDIYDMDEDVAPPGLRSVLAYGAATTNHPEFTPEEKELQPDAELRCFPDIDVTQDREEARALEWSILEGKLDEAAKLGCGAEFRAKLTELLFEYPFMKKHVQELIDAGLCYRNPHSKWCSPPLIVKKVEPGDFRMTVDVRRVNAQSLRMIWPMPILEVIMDYLKDSELCFLMDFFKGYWQFLLP</sequence>
<dbReference type="EMBL" id="BSXT01018882">
    <property type="protein sequence ID" value="GMG15441.1"/>
    <property type="molecule type" value="Genomic_DNA"/>
</dbReference>
<organism evidence="2 3">
    <name type="scientific">Phytophthora fragariaefolia</name>
    <dbReference type="NCBI Taxonomy" id="1490495"/>
    <lineage>
        <taxon>Eukaryota</taxon>
        <taxon>Sar</taxon>
        <taxon>Stramenopiles</taxon>
        <taxon>Oomycota</taxon>
        <taxon>Peronosporomycetes</taxon>
        <taxon>Peronosporales</taxon>
        <taxon>Peronosporaceae</taxon>
        <taxon>Phytophthora</taxon>
    </lineage>
</organism>
<dbReference type="SUPFAM" id="SSF56672">
    <property type="entry name" value="DNA/RNA polymerases"/>
    <property type="match status" value="1"/>
</dbReference>
<comment type="caution">
    <text evidence="2">The sequence shown here is derived from an EMBL/GenBank/DDBJ whole genome shotgun (WGS) entry which is preliminary data.</text>
</comment>
<dbReference type="PANTHER" id="PTHR33064">
    <property type="entry name" value="POL PROTEIN"/>
    <property type="match status" value="1"/>
</dbReference>
<evidence type="ECO:0000256" key="1">
    <source>
        <dbReference type="SAM" id="MobiDB-lite"/>
    </source>
</evidence>
<dbReference type="Proteomes" id="UP001165121">
    <property type="component" value="Unassembled WGS sequence"/>
</dbReference>
<dbReference type="Gene3D" id="3.30.70.270">
    <property type="match status" value="1"/>
</dbReference>
<reference evidence="2" key="1">
    <citation type="submission" date="2023-04" db="EMBL/GenBank/DDBJ databases">
        <title>Phytophthora fragariaefolia NBRC 109709.</title>
        <authorList>
            <person name="Ichikawa N."/>
            <person name="Sato H."/>
            <person name="Tonouchi N."/>
        </authorList>
    </citation>
    <scope>NUCLEOTIDE SEQUENCE</scope>
    <source>
        <strain evidence="2">NBRC 109709</strain>
    </source>
</reference>
<dbReference type="AlphaFoldDB" id="A0A9W7DAQ8"/>
<dbReference type="OrthoDB" id="113362at2759"/>
<dbReference type="InterPro" id="IPR051320">
    <property type="entry name" value="Viral_Replic_Matur_Polypro"/>
</dbReference>
<dbReference type="PANTHER" id="PTHR33064:SF37">
    <property type="entry name" value="RIBONUCLEASE H"/>
    <property type="match status" value="1"/>
</dbReference>
<name>A0A9W7DAQ8_9STRA</name>
<dbReference type="Gene3D" id="3.10.10.10">
    <property type="entry name" value="HIV Type 1 Reverse Transcriptase, subunit A, domain 1"/>
    <property type="match status" value="1"/>
</dbReference>
<feature type="region of interest" description="Disordered" evidence="1">
    <location>
        <begin position="228"/>
        <end position="278"/>
    </location>
</feature>
<dbReference type="InterPro" id="IPR043502">
    <property type="entry name" value="DNA/RNA_pol_sf"/>
</dbReference>
<protein>
    <submittedName>
        <fullName evidence="2">Unnamed protein product</fullName>
    </submittedName>
</protein>
<keyword evidence="3" id="KW-1185">Reference proteome</keyword>
<accession>A0A9W7DAQ8</accession>
<proteinExistence type="predicted"/>
<evidence type="ECO:0000313" key="3">
    <source>
        <dbReference type="Proteomes" id="UP001165121"/>
    </source>
</evidence>
<feature type="compositionally biased region" description="Polar residues" evidence="1">
    <location>
        <begin position="256"/>
        <end position="266"/>
    </location>
</feature>